<proteinExistence type="predicted"/>
<evidence type="ECO:0000313" key="1">
    <source>
        <dbReference type="EMBL" id="CAD6190526.1"/>
    </source>
</evidence>
<reference evidence="1" key="1">
    <citation type="submission" date="2020-10" db="EMBL/GenBank/DDBJ databases">
        <authorList>
            <person name="Kikuchi T."/>
        </authorList>
    </citation>
    <scope>NUCLEOTIDE SEQUENCE</scope>
    <source>
        <strain evidence="1">NKZ352</strain>
    </source>
</reference>
<dbReference type="EMBL" id="CAJGYM010000016">
    <property type="protein sequence ID" value="CAD6190526.1"/>
    <property type="molecule type" value="Genomic_DNA"/>
</dbReference>
<dbReference type="AlphaFoldDB" id="A0A8S1H2N1"/>
<gene>
    <name evidence="1" type="ORF">CAUJ_LOCUS6445</name>
</gene>
<organism evidence="1 2">
    <name type="scientific">Caenorhabditis auriculariae</name>
    <dbReference type="NCBI Taxonomy" id="2777116"/>
    <lineage>
        <taxon>Eukaryota</taxon>
        <taxon>Metazoa</taxon>
        <taxon>Ecdysozoa</taxon>
        <taxon>Nematoda</taxon>
        <taxon>Chromadorea</taxon>
        <taxon>Rhabditida</taxon>
        <taxon>Rhabditina</taxon>
        <taxon>Rhabditomorpha</taxon>
        <taxon>Rhabditoidea</taxon>
        <taxon>Rhabditidae</taxon>
        <taxon>Peloderinae</taxon>
        <taxon>Caenorhabditis</taxon>
    </lineage>
</organism>
<dbReference type="Proteomes" id="UP000835052">
    <property type="component" value="Unassembled WGS sequence"/>
</dbReference>
<protein>
    <submittedName>
        <fullName evidence="1">Uncharacterized protein</fullName>
    </submittedName>
</protein>
<name>A0A8S1H2N1_9PELO</name>
<accession>A0A8S1H2N1</accession>
<sequence>MIASSGCWRRSVIEPHSASNLASVGGPTCLRPPLLSTHEYHYEALIVLAGGARNALLLPSGHRSYCPAPALRSAKLRGWTVALALLSIFCTSDLSELRFFCI</sequence>
<keyword evidence="2" id="KW-1185">Reference proteome</keyword>
<evidence type="ECO:0000313" key="2">
    <source>
        <dbReference type="Proteomes" id="UP000835052"/>
    </source>
</evidence>
<comment type="caution">
    <text evidence="1">The sequence shown here is derived from an EMBL/GenBank/DDBJ whole genome shotgun (WGS) entry which is preliminary data.</text>
</comment>